<dbReference type="Pfam" id="PF07717">
    <property type="entry name" value="OB_NTP_bind"/>
    <property type="match status" value="1"/>
</dbReference>
<sequence>MIEKKTENNSKKNGWIDKSFLDDVQKRLNEISYQNRRILSGDLKKLLNSSKSVFDSEKDTFLLKLIEAQNEIKTRIEQKPKVSFDENLPVSLKKDEIISAIKSNQVVIIAGETGSGKTTQIPKMCLEAGLGIKGYIGHTQPRRIAARAVAARIADELHETLGKSVGYKVRFTDLGSDNSYIKLMTDGILLAETASDRLLLNYDCIIIDEAHERSLNIDFLLGYIKRILKVRPELKLIITSATIDPERFSKHFNDAPIIEVSGRTFPVDVVYMPLVREIEENEELKDESEDEIIDLNHAILKAFKFLQQEGPGDVLVFLPGERDIMETSAFLRRSNLKNTEILPLFARLATAEQNKIFTEHTGVRIVLATNVAETSLTVPGIKYVIDPGLARISRYSAKTKVQRLPIERISQASANQRKGRCGRVSDGICVRLYSEDDFNSRPEYTDPEILRTNLASVILQMVALRLGDIRNFPFIDAPSDRQISDGMRLLDELGAIRNVSKQSFNDITLSKTGQYLSKIPADPRLARMLLESSYYHCVKELLIIVSGLAVMDPRERPLDKKEAADNFHSRFNDDKSDFLSYIKLYEYLTSLQKELSTSAFKKQLKKEFISYLRVREWFDVYRQLKATCKTLDFKINEVDSDYESIHRAVLSGLLSQLGMLESSGDGYLGARGIKFVIFPGSKLAKKKPKWICAAELSETSRLFARTVAVIDPQWTEHVGEHLIKRKYAEPHWSKKAGAVQASLSLSLYGLPIVTARQVLYTDVDRKLCRELLIRDGLVAGEVLRKYEFLDHNLELIGEIEHVEEKVRRRDLLVDDKTMESFYDERLPQDIVTIRHFDKWWNKEKKNNPHYLDFQLEDLAKDNFDKVNESDFPENWQHGGLKLKLSYIFDPSDPKDGVCVHIPLTVINKINPDEFSWQIPGLLSEFYAELIRSLPKKLRRNLIPAPNFALALEQSLTPYDGNIYEKTAKELTRMGGELVSADDFDLSVIPKHLFMTFIVEDINGKELAFSKSFASLREKFQDLSKEALQKVVKLHKPIKESTIWNFGTIKKEKISKQGSLEITAYPALTDKGSAVALELYESQDKQKIAMKSGLRKLLALSLKDPTSYLETHLPNKAKLSMYYQPLGSVKDLIHDLFLASIDYIMEQNGGNVWSEEAFISLRDKVRADLNDTALEIARVVEQILYKAHELKRFLKGKITLDTARSYADVSAQLDGLVYKGFICDTGFERLKEIPRYLEAAIERIKKVSRDVNRDLSYLRKLEDLQDSYNGVKTRYPKDNKPLDLINVKWMLEELRVSYFAQQLGVKGPISDKRIYQELQRIVKDFPPLR</sequence>
<dbReference type="InterPro" id="IPR011709">
    <property type="entry name" value="DEAD-box_helicase_OB_fold"/>
</dbReference>
<dbReference type="CDD" id="cd18791">
    <property type="entry name" value="SF2_C_RHA"/>
    <property type="match status" value="1"/>
</dbReference>
<dbReference type="InterPro" id="IPR007502">
    <property type="entry name" value="Helicase-assoc_dom"/>
</dbReference>
<dbReference type="Pfam" id="PF00271">
    <property type="entry name" value="Helicase_C"/>
    <property type="match status" value="1"/>
</dbReference>
<reference evidence="7 8" key="1">
    <citation type="submission" date="2011-01" db="EMBL/GenBank/DDBJ databases">
        <authorList>
            <person name="Weinstock G."/>
            <person name="Sodergren E."/>
            <person name="Clifton S."/>
            <person name="Fulton L."/>
            <person name="Fulton B."/>
            <person name="Courtney L."/>
            <person name="Fronick C."/>
            <person name="Harrison M."/>
            <person name="Strong C."/>
            <person name="Farmer C."/>
            <person name="Delahaunty K."/>
            <person name="Markovic C."/>
            <person name="Hall O."/>
            <person name="Minx P."/>
            <person name="Tomlinson C."/>
            <person name="Mitreva M."/>
            <person name="Hou S."/>
            <person name="Chen J."/>
            <person name="Wollam A."/>
            <person name="Pepin K.H."/>
            <person name="Johnson M."/>
            <person name="Bhonagiri V."/>
            <person name="Zhang X."/>
            <person name="Suruliraj S."/>
            <person name="Warren W."/>
            <person name="Chinwalla A."/>
            <person name="Mardis E.R."/>
            <person name="Wilson R.K."/>
        </authorList>
    </citation>
    <scope>NUCLEOTIDE SEQUENCE [LARGE SCALE GENOMIC DNA]</scope>
    <source>
        <strain evidence="8">DSM 22608 / JCM 16073 / KCTC 15190 / YIT 12066</strain>
    </source>
</reference>
<evidence type="ECO:0000259" key="6">
    <source>
        <dbReference type="PROSITE" id="PS51194"/>
    </source>
</evidence>
<evidence type="ECO:0000256" key="2">
    <source>
        <dbReference type="ARBA" id="ARBA00022801"/>
    </source>
</evidence>
<dbReference type="OrthoDB" id="9805617at2"/>
<dbReference type="Pfam" id="PF21010">
    <property type="entry name" value="HA2_C"/>
    <property type="match status" value="1"/>
</dbReference>
<organism evidence="7 8">
    <name type="scientific">Succinatimonas hippei (strain DSM 22608 / JCM 16073 / KCTC 15190 / YIT 12066)</name>
    <dbReference type="NCBI Taxonomy" id="762983"/>
    <lineage>
        <taxon>Bacteria</taxon>
        <taxon>Pseudomonadati</taxon>
        <taxon>Pseudomonadota</taxon>
        <taxon>Gammaproteobacteria</taxon>
        <taxon>Aeromonadales</taxon>
        <taxon>Succinivibrionaceae</taxon>
        <taxon>Succinatimonas</taxon>
    </lineage>
</organism>
<feature type="domain" description="Helicase ATP-binding" evidence="5">
    <location>
        <begin position="98"/>
        <end position="261"/>
    </location>
</feature>
<accession>E8LLJ4</accession>
<protein>
    <submittedName>
        <fullName evidence="7">ATP-dependent helicase HrpA</fullName>
    </submittedName>
</protein>
<dbReference type="InterPro" id="IPR003593">
    <property type="entry name" value="AAA+_ATPase"/>
</dbReference>
<dbReference type="Proteomes" id="UP000018458">
    <property type="component" value="Unassembled WGS sequence"/>
</dbReference>
<name>E8LLJ4_SUCHY</name>
<dbReference type="NCBIfam" id="TIGR01967">
    <property type="entry name" value="DEAH_box_HrpA"/>
    <property type="match status" value="1"/>
</dbReference>
<dbReference type="Gene3D" id="1.20.120.1080">
    <property type="match status" value="1"/>
</dbReference>
<dbReference type="PROSITE" id="PS51192">
    <property type="entry name" value="HELICASE_ATP_BIND_1"/>
    <property type="match status" value="1"/>
</dbReference>
<dbReference type="InterPro" id="IPR010222">
    <property type="entry name" value="RNA_helicase_HrpA"/>
</dbReference>
<dbReference type="GO" id="GO:0005524">
    <property type="term" value="F:ATP binding"/>
    <property type="evidence" value="ECO:0007669"/>
    <property type="project" value="UniProtKB-KW"/>
</dbReference>
<dbReference type="PANTHER" id="PTHR18934:SF99">
    <property type="entry name" value="ATP-DEPENDENT RNA HELICASE DHX37-RELATED"/>
    <property type="match status" value="1"/>
</dbReference>
<dbReference type="RefSeq" id="WP_009143782.1">
    <property type="nucleotide sequence ID" value="NZ_GL831039.1"/>
</dbReference>
<dbReference type="InterPro" id="IPR011545">
    <property type="entry name" value="DEAD/DEAH_box_helicase_dom"/>
</dbReference>
<dbReference type="Gene3D" id="3.40.50.300">
    <property type="entry name" value="P-loop containing nucleotide triphosphate hydrolases"/>
    <property type="match status" value="2"/>
</dbReference>
<dbReference type="SUPFAM" id="SSF52540">
    <property type="entry name" value="P-loop containing nucleoside triphosphate hydrolases"/>
    <property type="match status" value="1"/>
</dbReference>
<evidence type="ECO:0000256" key="3">
    <source>
        <dbReference type="ARBA" id="ARBA00022806"/>
    </source>
</evidence>
<keyword evidence="3 7" id="KW-0347">Helicase</keyword>
<dbReference type="SMART" id="SM00487">
    <property type="entry name" value="DEXDc"/>
    <property type="match status" value="1"/>
</dbReference>
<dbReference type="GO" id="GO:0003723">
    <property type="term" value="F:RNA binding"/>
    <property type="evidence" value="ECO:0007669"/>
    <property type="project" value="TreeGrafter"/>
</dbReference>
<dbReference type="PROSITE" id="PS51194">
    <property type="entry name" value="HELICASE_CTER"/>
    <property type="match status" value="1"/>
</dbReference>
<evidence type="ECO:0000313" key="7">
    <source>
        <dbReference type="EMBL" id="EFY06614.1"/>
    </source>
</evidence>
<dbReference type="EMBL" id="AEVO01000106">
    <property type="protein sequence ID" value="EFY06614.1"/>
    <property type="molecule type" value="Genomic_DNA"/>
</dbReference>
<dbReference type="STRING" id="762983.HMPREF9444_01610"/>
<keyword evidence="1" id="KW-0547">Nucleotide-binding</keyword>
<dbReference type="Pfam" id="PF11898">
    <property type="entry name" value="DUF3418"/>
    <property type="match status" value="1"/>
</dbReference>
<dbReference type="SMART" id="SM00490">
    <property type="entry name" value="HELICc"/>
    <property type="match status" value="1"/>
</dbReference>
<dbReference type="PANTHER" id="PTHR18934">
    <property type="entry name" value="ATP-DEPENDENT RNA HELICASE"/>
    <property type="match status" value="1"/>
</dbReference>
<dbReference type="FunFam" id="1.20.120.1080:FF:000005">
    <property type="entry name" value="ATP-dependent helicase HrpA"/>
    <property type="match status" value="1"/>
</dbReference>
<comment type="caution">
    <text evidence="7">The sequence shown here is derived from an EMBL/GenBank/DDBJ whole genome shotgun (WGS) entry which is preliminary data.</text>
</comment>
<dbReference type="eggNOG" id="COG1643">
    <property type="taxonomic scope" value="Bacteria"/>
</dbReference>
<dbReference type="InterPro" id="IPR027417">
    <property type="entry name" value="P-loop_NTPase"/>
</dbReference>
<dbReference type="HOGENOM" id="CLU_001832_3_1_6"/>
<keyword evidence="4" id="KW-0067">ATP-binding</keyword>
<evidence type="ECO:0000256" key="1">
    <source>
        <dbReference type="ARBA" id="ARBA00022741"/>
    </source>
</evidence>
<keyword evidence="8" id="KW-1185">Reference proteome</keyword>
<evidence type="ECO:0000259" key="5">
    <source>
        <dbReference type="PROSITE" id="PS51192"/>
    </source>
</evidence>
<evidence type="ECO:0000256" key="4">
    <source>
        <dbReference type="ARBA" id="ARBA00022840"/>
    </source>
</evidence>
<proteinExistence type="predicted"/>
<feature type="domain" description="Helicase C-terminal" evidence="6">
    <location>
        <begin position="298"/>
        <end position="465"/>
    </location>
</feature>
<dbReference type="GO" id="GO:0003724">
    <property type="term" value="F:RNA helicase activity"/>
    <property type="evidence" value="ECO:0007669"/>
    <property type="project" value="InterPro"/>
</dbReference>
<dbReference type="SMART" id="SM00382">
    <property type="entry name" value="AAA"/>
    <property type="match status" value="1"/>
</dbReference>
<dbReference type="InterPro" id="IPR024590">
    <property type="entry name" value="HrpA_C"/>
</dbReference>
<dbReference type="InterPro" id="IPR014001">
    <property type="entry name" value="Helicase_ATP-bd"/>
</dbReference>
<evidence type="ECO:0000313" key="8">
    <source>
        <dbReference type="Proteomes" id="UP000018458"/>
    </source>
</evidence>
<dbReference type="Pfam" id="PF00270">
    <property type="entry name" value="DEAD"/>
    <property type="match status" value="1"/>
</dbReference>
<dbReference type="FunFam" id="3.40.50.300:FF:000575">
    <property type="entry name" value="ATP-dependent helicase hrpA"/>
    <property type="match status" value="1"/>
</dbReference>
<dbReference type="InterPro" id="IPR001650">
    <property type="entry name" value="Helicase_C-like"/>
</dbReference>
<dbReference type="SMART" id="SM00847">
    <property type="entry name" value="HA2"/>
    <property type="match status" value="1"/>
</dbReference>
<keyword evidence="2" id="KW-0378">Hydrolase</keyword>
<dbReference type="NCBIfam" id="NF008348">
    <property type="entry name" value="PRK11131.1"/>
    <property type="match status" value="1"/>
</dbReference>
<gene>
    <name evidence="7" type="primary">hrpA</name>
    <name evidence="7" type="ORF">HMPREF9444_01610</name>
</gene>
<dbReference type="GO" id="GO:0016787">
    <property type="term" value="F:hydrolase activity"/>
    <property type="evidence" value="ECO:0007669"/>
    <property type="project" value="UniProtKB-KW"/>
</dbReference>